<feature type="transmembrane region" description="Helical" evidence="6">
    <location>
        <begin position="230"/>
        <end position="253"/>
    </location>
</feature>
<reference evidence="7 8" key="1">
    <citation type="submission" date="2022-04" db="EMBL/GenBank/DDBJ databases">
        <title>Human microbiome associated bacterial genomes.</title>
        <authorList>
            <person name="Sandstrom S."/>
            <person name="Salamzade R."/>
            <person name="Kalan L.R."/>
        </authorList>
    </citation>
    <scope>NUCLEOTIDE SEQUENCE [LARGE SCALE GENOMIC DNA]</scope>
    <source>
        <strain evidence="8">p3-SID1799</strain>
    </source>
</reference>
<evidence type="ECO:0000256" key="2">
    <source>
        <dbReference type="ARBA" id="ARBA00022475"/>
    </source>
</evidence>
<dbReference type="PANTHER" id="PTHR34857">
    <property type="entry name" value="SLL0384 PROTEIN"/>
    <property type="match status" value="1"/>
</dbReference>
<keyword evidence="2" id="KW-1003">Cell membrane</keyword>
<comment type="caution">
    <text evidence="7">The sequence shown here is derived from an EMBL/GenBank/DDBJ whole genome shotgun (WGS) entry which is preliminary data.</text>
</comment>
<organism evidence="7 8">
    <name type="scientific">Pseudoclavibacter albus</name>
    <dbReference type="NCBI Taxonomy" id="272241"/>
    <lineage>
        <taxon>Bacteria</taxon>
        <taxon>Bacillati</taxon>
        <taxon>Actinomycetota</taxon>
        <taxon>Actinomycetes</taxon>
        <taxon>Micrococcales</taxon>
        <taxon>Microbacteriaceae</taxon>
        <taxon>Pseudoclavibacter</taxon>
    </lineage>
</organism>
<dbReference type="CDD" id="cd16914">
    <property type="entry name" value="EcfT"/>
    <property type="match status" value="1"/>
</dbReference>
<accession>A0ABT2HWK7</accession>
<evidence type="ECO:0000313" key="7">
    <source>
        <dbReference type="EMBL" id="MCT2042525.1"/>
    </source>
</evidence>
<feature type="transmembrane region" description="Helical" evidence="6">
    <location>
        <begin position="106"/>
        <end position="129"/>
    </location>
</feature>
<evidence type="ECO:0000256" key="3">
    <source>
        <dbReference type="ARBA" id="ARBA00022692"/>
    </source>
</evidence>
<feature type="transmembrane region" description="Helical" evidence="6">
    <location>
        <begin position="183"/>
        <end position="200"/>
    </location>
</feature>
<dbReference type="Proteomes" id="UP001525379">
    <property type="component" value="Unassembled WGS sequence"/>
</dbReference>
<sequence length="267" mass="28576">MTSTDQLSSTPPGFLARLNPVTPFLASILFTTPLLTTIDWGSALIGIGFTVLLILAARVSIMSVLRRTWPILFAAPFAGLSILLYGEPGGTIYWQWWIARISDQSIDLALGMSLRVLAIGVPTLVMVAGIEATRLADSLALVLKLPARFVLGALAGFRLFAVFVEDWTSLTQARRARGLGDDGKLRGFFTMAFALLVLALRRGGHLATAMEARAFGGGPRSWARSSRLGAIDWTFMAVALGAGIACIVMAMLMGTYHLVGSGFDQAI</sequence>
<feature type="transmembrane region" description="Helical" evidence="6">
    <location>
        <begin position="69"/>
        <end position="86"/>
    </location>
</feature>
<evidence type="ECO:0000256" key="6">
    <source>
        <dbReference type="SAM" id="Phobius"/>
    </source>
</evidence>
<name>A0ABT2HWK7_9MICO</name>
<evidence type="ECO:0000313" key="8">
    <source>
        <dbReference type="Proteomes" id="UP001525379"/>
    </source>
</evidence>
<dbReference type="Pfam" id="PF02361">
    <property type="entry name" value="CbiQ"/>
    <property type="match status" value="1"/>
</dbReference>
<feature type="transmembrane region" description="Helical" evidence="6">
    <location>
        <begin position="141"/>
        <end position="163"/>
    </location>
</feature>
<dbReference type="InterPro" id="IPR003339">
    <property type="entry name" value="ABC/ECF_trnsptr_transmembrane"/>
</dbReference>
<keyword evidence="5 6" id="KW-0472">Membrane</keyword>
<dbReference type="PANTHER" id="PTHR34857:SF2">
    <property type="entry name" value="SLL0384 PROTEIN"/>
    <property type="match status" value="1"/>
</dbReference>
<evidence type="ECO:0000256" key="1">
    <source>
        <dbReference type="ARBA" id="ARBA00004141"/>
    </source>
</evidence>
<keyword evidence="3 6" id="KW-0812">Transmembrane</keyword>
<dbReference type="RefSeq" id="WP_206394983.1">
    <property type="nucleotide sequence ID" value="NZ_JAFDPW010000002.1"/>
</dbReference>
<evidence type="ECO:0000256" key="4">
    <source>
        <dbReference type="ARBA" id="ARBA00022989"/>
    </source>
</evidence>
<feature type="transmembrane region" description="Helical" evidence="6">
    <location>
        <begin position="40"/>
        <end position="57"/>
    </location>
</feature>
<gene>
    <name evidence="7" type="ORF">M3D15_04150</name>
</gene>
<keyword evidence="4 6" id="KW-1133">Transmembrane helix</keyword>
<proteinExistence type="predicted"/>
<evidence type="ECO:0000256" key="5">
    <source>
        <dbReference type="ARBA" id="ARBA00023136"/>
    </source>
</evidence>
<comment type="subcellular location">
    <subcellularLocation>
        <location evidence="1">Membrane</location>
        <topology evidence="1">Multi-pass membrane protein</topology>
    </subcellularLocation>
</comment>
<protein>
    <submittedName>
        <fullName evidence="7">Energy-coupling factor transporter transmembrane protein EcfT</fullName>
    </submittedName>
</protein>
<dbReference type="EMBL" id="JALXSQ010000011">
    <property type="protein sequence ID" value="MCT2042525.1"/>
    <property type="molecule type" value="Genomic_DNA"/>
</dbReference>
<keyword evidence="8" id="KW-1185">Reference proteome</keyword>
<dbReference type="InterPro" id="IPR051611">
    <property type="entry name" value="ECF_transporter_component"/>
</dbReference>